<gene>
    <name evidence="2" type="ORF">BS47DRAFT_1339838</name>
</gene>
<dbReference type="AlphaFoldDB" id="A0A9P6B4H4"/>
<dbReference type="Proteomes" id="UP000886523">
    <property type="component" value="Unassembled WGS sequence"/>
</dbReference>
<organism evidence="2 3">
    <name type="scientific">Hydnum rufescens UP504</name>
    <dbReference type="NCBI Taxonomy" id="1448309"/>
    <lineage>
        <taxon>Eukaryota</taxon>
        <taxon>Fungi</taxon>
        <taxon>Dikarya</taxon>
        <taxon>Basidiomycota</taxon>
        <taxon>Agaricomycotina</taxon>
        <taxon>Agaricomycetes</taxon>
        <taxon>Cantharellales</taxon>
        <taxon>Hydnaceae</taxon>
        <taxon>Hydnum</taxon>
    </lineage>
</organism>
<keyword evidence="1" id="KW-0732">Signal</keyword>
<protein>
    <recommendedName>
        <fullName evidence="4">Secreted protein</fullName>
    </recommendedName>
</protein>
<reference evidence="2" key="1">
    <citation type="journal article" date="2020" name="Nat. Commun.">
        <title>Large-scale genome sequencing of mycorrhizal fungi provides insights into the early evolution of symbiotic traits.</title>
        <authorList>
            <person name="Miyauchi S."/>
            <person name="Kiss E."/>
            <person name="Kuo A."/>
            <person name="Drula E."/>
            <person name="Kohler A."/>
            <person name="Sanchez-Garcia M."/>
            <person name="Morin E."/>
            <person name="Andreopoulos B."/>
            <person name="Barry K.W."/>
            <person name="Bonito G."/>
            <person name="Buee M."/>
            <person name="Carver A."/>
            <person name="Chen C."/>
            <person name="Cichocki N."/>
            <person name="Clum A."/>
            <person name="Culley D."/>
            <person name="Crous P.W."/>
            <person name="Fauchery L."/>
            <person name="Girlanda M."/>
            <person name="Hayes R.D."/>
            <person name="Keri Z."/>
            <person name="LaButti K."/>
            <person name="Lipzen A."/>
            <person name="Lombard V."/>
            <person name="Magnuson J."/>
            <person name="Maillard F."/>
            <person name="Murat C."/>
            <person name="Nolan M."/>
            <person name="Ohm R.A."/>
            <person name="Pangilinan J."/>
            <person name="Pereira M.F."/>
            <person name="Perotto S."/>
            <person name="Peter M."/>
            <person name="Pfister S."/>
            <person name="Riley R."/>
            <person name="Sitrit Y."/>
            <person name="Stielow J.B."/>
            <person name="Szollosi G."/>
            <person name="Zifcakova L."/>
            <person name="Stursova M."/>
            <person name="Spatafora J.W."/>
            <person name="Tedersoo L."/>
            <person name="Vaario L.M."/>
            <person name="Yamada A."/>
            <person name="Yan M."/>
            <person name="Wang P."/>
            <person name="Xu J."/>
            <person name="Bruns T."/>
            <person name="Baldrian P."/>
            <person name="Vilgalys R."/>
            <person name="Dunand C."/>
            <person name="Henrissat B."/>
            <person name="Grigoriev I.V."/>
            <person name="Hibbett D."/>
            <person name="Nagy L.G."/>
            <person name="Martin F.M."/>
        </authorList>
    </citation>
    <scope>NUCLEOTIDE SEQUENCE</scope>
    <source>
        <strain evidence="2">UP504</strain>
    </source>
</reference>
<evidence type="ECO:0008006" key="4">
    <source>
        <dbReference type="Google" id="ProtNLM"/>
    </source>
</evidence>
<accession>A0A9P6B4H4</accession>
<proteinExistence type="predicted"/>
<evidence type="ECO:0000256" key="1">
    <source>
        <dbReference type="SAM" id="SignalP"/>
    </source>
</evidence>
<dbReference type="EMBL" id="MU128932">
    <property type="protein sequence ID" value="KAF9517415.1"/>
    <property type="molecule type" value="Genomic_DNA"/>
</dbReference>
<evidence type="ECO:0000313" key="3">
    <source>
        <dbReference type="Proteomes" id="UP000886523"/>
    </source>
</evidence>
<comment type="caution">
    <text evidence="2">The sequence shown here is derived from an EMBL/GenBank/DDBJ whole genome shotgun (WGS) entry which is preliminary data.</text>
</comment>
<sequence>MYGKLPRPTFVGLVLLNAVVNSGDEITVYNPWTSRSIFRPLHTWAGSRMLYIIVRHRTCGLMFSADIDQESKLDKRLPAEWVKDPRPKRGWSLGAQNVVHTTVTLH</sequence>
<feature type="signal peptide" evidence="1">
    <location>
        <begin position="1"/>
        <end position="22"/>
    </location>
</feature>
<name>A0A9P6B4H4_9AGAM</name>
<feature type="chain" id="PRO_5040366323" description="Secreted protein" evidence="1">
    <location>
        <begin position="23"/>
        <end position="106"/>
    </location>
</feature>
<keyword evidence="3" id="KW-1185">Reference proteome</keyword>
<evidence type="ECO:0000313" key="2">
    <source>
        <dbReference type="EMBL" id="KAF9517415.1"/>
    </source>
</evidence>